<proteinExistence type="predicted"/>
<dbReference type="EMBL" id="JBIMZQ010000019">
    <property type="protein sequence ID" value="KAL3665674.1"/>
    <property type="molecule type" value="Genomic_DNA"/>
</dbReference>
<protein>
    <recommendedName>
        <fullName evidence="4">ABC transporter family G domain-containing protein</fullName>
    </recommendedName>
</protein>
<evidence type="ECO:0000313" key="3">
    <source>
        <dbReference type="Proteomes" id="UP001632037"/>
    </source>
</evidence>
<dbReference type="Proteomes" id="UP001632037">
    <property type="component" value="Unassembled WGS sequence"/>
</dbReference>
<evidence type="ECO:0000313" key="2">
    <source>
        <dbReference type="EMBL" id="KAL3665674.1"/>
    </source>
</evidence>
<keyword evidence="3" id="KW-1185">Reference proteome</keyword>
<dbReference type="InterPro" id="IPR027417">
    <property type="entry name" value="P-loop_NTPase"/>
</dbReference>
<organism evidence="2 3">
    <name type="scientific">Phytophthora oleae</name>
    <dbReference type="NCBI Taxonomy" id="2107226"/>
    <lineage>
        <taxon>Eukaryota</taxon>
        <taxon>Sar</taxon>
        <taxon>Stramenopiles</taxon>
        <taxon>Oomycota</taxon>
        <taxon>Peronosporomycetes</taxon>
        <taxon>Peronosporales</taxon>
        <taxon>Peronosporaceae</taxon>
        <taxon>Phytophthora</taxon>
    </lineage>
</organism>
<evidence type="ECO:0008006" key="4">
    <source>
        <dbReference type="Google" id="ProtNLM"/>
    </source>
</evidence>
<sequence>MDEPTSGVDAHSAKIVMDGVRKVANSGLTVVSTIHQPSPDIFFLFDNLLLLKSGGEMVFFGELVNASPDQRECGHLIDYFEAIPGVPRLPEGQNPATWVLESIGAGINPLRKGETIDFVRHFHQSCELPISFEEIKLPSADAHLPPG</sequence>
<keyword evidence="1" id="KW-0813">Transport</keyword>
<gene>
    <name evidence="2" type="ORF">V7S43_009107</name>
</gene>
<name>A0ABD3FKZ4_9STRA</name>
<dbReference type="PANTHER" id="PTHR19241">
    <property type="entry name" value="ATP-BINDING CASSETTE TRANSPORTER"/>
    <property type="match status" value="1"/>
</dbReference>
<evidence type="ECO:0000256" key="1">
    <source>
        <dbReference type="ARBA" id="ARBA00022448"/>
    </source>
</evidence>
<dbReference type="AlphaFoldDB" id="A0ABD3FKZ4"/>
<dbReference type="SUPFAM" id="SSF52540">
    <property type="entry name" value="P-loop containing nucleoside triphosphate hydrolases"/>
    <property type="match status" value="1"/>
</dbReference>
<dbReference type="Gene3D" id="3.40.50.300">
    <property type="entry name" value="P-loop containing nucleotide triphosphate hydrolases"/>
    <property type="match status" value="1"/>
</dbReference>
<reference evidence="2 3" key="1">
    <citation type="submission" date="2024-09" db="EMBL/GenBank/DDBJ databases">
        <title>Genome sequencing and assembly of Phytophthora oleae, isolate VK10A, causative agent of rot of olive drupes.</title>
        <authorList>
            <person name="Conti Taguali S."/>
            <person name="Riolo M."/>
            <person name="La Spada F."/>
            <person name="Cacciola S.O."/>
            <person name="Dionisio G."/>
        </authorList>
    </citation>
    <scope>NUCLEOTIDE SEQUENCE [LARGE SCALE GENOMIC DNA]</scope>
    <source>
        <strain evidence="2 3">VK10A</strain>
    </source>
</reference>
<comment type="caution">
    <text evidence="2">The sequence shown here is derived from an EMBL/GenBank/DDBJ whole genome shotgun (WGS) entry which is preliminary data.</text>
</comment>
<accession>A0ABD3FKZ4</accession>